<keyword evidence="3" id="KW-0732">Signal</keyword>
<comment type="similarity">
    <text evidence="1">Belongs to the bacterial solute-binding protein 1 family.</text>
</comment>
<evidence type="ECO:0000256" key="2">
    <source>
        <dbReference type="ARBA" id="ARBA00022448"/>
    </source>
</evidence>
<dbReference type="InterPro" id="IPR006311">
    <property type="entry name" value="TAT_signal"/>
</dbReference>
<gene>
    <name evidence="5" type="ORF">GCM10009030_23170</name>
</gene>
<dbReference type="CDD" id="cd13585">
    <property type="entry name" value="PBP2_TMBP_like"/>
    <property type="match status" value="1"/>
</dbReference>
<dbReference type="AlphaFoldDB" id="A0A830GKX1"/>
<dbReference type="PANTHER" id="PTHR30061:SF50">
    <property type="entry name" value="MALTOSE_MALTODEXTRIN-BINDING PERIPLASMIC PROTEIN"/>
    <property type="match status" value="1"/>
</dbReference>
<evidence type="ECO:0000313" key="6">
    <source>
        <dbReference type="Proteomes" id="UP000605784"/>
    </source>
</evidence>
<name>A0A830GKX1_9EURY</name>
<comment type="caution">
    <text evidence="5">The sequence shown here is derived from an EMBL/GenBank/DDBJ whole genome shotgun (WGS) entry which is preliminary data.</text>
</comment>
<organism evidence="5 6">
    <name type="scientific">Haloarcula pellucida</name>
    <dbReference type="NCBI Taxonomy" id="1427151"/>
    <lineage>
        <taxon>Archaea</taxon>
        <taxon>Methanobacteriati</taxon>
        <taxon>Methanobacteriota</taxon>
        <taxon>Stenosarchaea group</taxon>
        <taxon>Halobacteria</taxon>
        <taxon>Halobacteriales</taxon>
        <taxon>Haloarculaceae</taxon>
        <taxon>Haloarcula</taxon>
    </lineage>
</organism>
<evidence type="ECO:0000256" key="3">
    <source>
        <dbReference type="ARBA" id="ARBA00022729"/>
    </source>
</evidence>
<keyword evidence="6" id="KW-1185">Reference proteome</keyword>
<dbReference type="PROSITE" id="PS51257">
    <property type="entry name" value="PROKAR_LIPOPROTEIN"/>
    <property type="match status" value="1"/>
</dbReference>
<dbReference type="GO" id="GO:0042956">
    <property type="term" value="P:maltodextrin transmembrane transport"/>
    <property type="evidence" value="ECO:0007669"/>
    <property type="project" value="TreeGrafter"/>
</dbReference>
<protein>
    <submittedName>
        <fullName evidence="5">ABC transporter substrate-binding protein</fullName>
    </submittedName>
</protein>
<dbReference type="InterPro" id="IPR006059">
    <property type="entry name" value="SBP"/>
</dbReference>
<dbReference type="Gene3D" id="3.40.190.10">
    <property type="entry name" value="Periplasmic binding protein-like II"/>
    <property type="match status" value="2"/>
</dbReference>
<dbReference type="GO" id="GO:1901982">
    <property type="term" value="F:maltose binding"/>
    <property type="evidence" value="ECO:0007669"/>
    <property type="project" value="TreeGrafter"/>
</dbReference>
<feature type="region of interest" description="Disordered" evidence="4">
    <location>
        <begin position="25"/>
        <end position="57"/>
    </location>
</feature>
<dbReference type="PANTHER" id="PTHR30061">
    <property type="entry name" value="MALTOSE-BINDING PERIPLASMIC PROTEIN"/>
    <property type="match status" value="1"/>
</dbReference>
<dbReference type="GO" id="GO:0055052">
    <property type="term" value="C:ATP-binding cassette (ABC) transporter complex, substrate-binding subunit-containing"/>
    <property type="evidence" value="ECO:0007669"/>
    <property type="project" value="TreeGrafter"/>
</dbReference>
<reference evidence="5" key="2">
    <citation type="submission" date="2020-09" db="EMBL/GenBank/DDBJ databases">
        <authorList>
            <person name="Sun Q."/>
            <person name="Ohkuma M."/>
        </authorList>
    </citation>
    <scope>NUCLEOTIDE SEQUENCE</scope>
    <source>
        <strain evidence="5">JCM 17820</strain>
    </source>
</reference>
<accession>A0A830GKX1</accession>
<keyword evidence="2" id="KW-0813">Transport</keyword>
<dbReference type="Proteomes" id="UP000605784">
    <property type="component" value="Unassembled WGS sequence"/>
</dbReference>
<evidence type="ECO:0000256" key="1">
    <source>
        <dbReference type="ARBA" id="ARBA00008520"/>
    </source>
</evidence>
<feature type="compositionally biased region" description="Polar residues" evidence="4">
    <location>
        <begin position="36"/>
        <end position="53"/>
    </location>
</feature>
<dbReference type="EMBL" id="BMOU01000003">
    <property type="protein sequence ID" value="GGN95709.1"/>
    <property type="molecule type" value="Genomic_DNA"/>
</dbReference>
<sequence length="440" mass="47351">MSKNRSISRRRLVSTIGASVAAGLAGCSDSSDRSEATNTSGKEGGSNSTTQGERLNVASWGGDVESDIVTSILEDYDSSNPNVNVKYQNIPFGEYSTKLKTQFSGGTEPEVFYLASGSAPQYMQNSALLALDSYVENSDNYAYDDILDNLLSAFQYQGKTYGIPKDFTPVGLFMNESHLEEAGANTSPETWSGFRSALEAVKTSTDVEYPFAFGSRPRNTLVQLIWQNGGRILSEDNSECVVGSTAAIEALQYLLDLRSDGLAAIYGNEISPTWAAPSLGKERVTAAMTGAWSISTLKEEYGSVSDSLKVANPMPIPNGGQQSTIVFTTSWSASAQQETKQASAALVKSLTSKEGMWKWTKTGTALPARRSLLEKDFYDDRPLLNGLGNLADDGRPFLFGIHHSEVVDTVMSEVEGAVTGAKSPDAALKDAERQLNSDVF</sequence>
<evidence type="ECO:0000256" key="4">
    <source>
        <dbReference type="SAM" id="MobiDB-lite"/>
    </source>
</evidence>
<reference evidence="5" key="1">
    <citation type="journal article" date="2014" name="Int. J. Syst. Evol. Microbiol.">
        <title>Complete genome sequence of Corynebacterium casei LMG S-19264T (=DSM 44701T), isolated from a smear-ripened cheese.</title>
        <authorList>
            <consortium name="US DOE Joint Genome Institute (JGI-PGF)"/>
            <person name="Walter F."/>
            <person name="Albersmeier A."/>
            <person name="Kalinowski J."/>
            <person name="Ruckert C."/>
        </authorList>
    </citation>
    <scope>NUCLEOTIDE SEQUENCE</scope>
    <source>
        <strain evidence="5">JCM 17820</strain>
    </source>
</reference>
<dbReference type="Pfam" id="PF13416">
    <property type="entry name" value="SBP_bac_8"/>
    <property type="match status" value="1"/>
</dbReference>
<dbReference type="RefSeq" id="WP_244995634.1">
    <property type="nucleotide sequence ID" value="NZ_BMOU01000003.1"/>
</dbReference>
<dbReference type="PROSITE" id="PS51318">
    <property type="entry name" value="TAT"/>
    <property type="match status" value="1"/>
</dbReference>
<dbReference type="GO" id="GO:0015768">
    <property type="term" value="P:maltose transport"/>
    <property type="evidence" value="ECO:0007669"/>
    <property type="project" value="TreeGrafter"/>
</dbReference>
<dbReference type="SUPFAM" id="SSF53850">
    <property type="entry name" value="Periplasmic binding protein-like II"/>
    <property type="match status" value="1"/>
</dbReference>
<evidence type="ECO:0000313" key="5">
    <source>
        <dbReference type="EMBL" id="GGN95709.1"/>
    </source>
</evidence>
<proteinExistence type="inferred from homology"/>